<protein>
    <submittedName>
        <fullName evidence="1">Uncharacterized protein</fullName>
    </submittedName>
</protein>
<dbReference type="InterPro" id="IPR029068">
    <property type="entry name" value="Glyas_Bleomycin-R_OHBP_Dase"/>
</dbReference>
<dbReference type="SUPFAM" id="SSF54593">
    <property type="entry name" value="Glyoxalase/Bleomycin resistance protein/Dihydroxybiphenyl dioxygenase"/>
    <property type="match status" value="1"/>
</dbReference>
<reference evidence="1" key="1">
    <citation type="submission" date="2013-03" db="EMBL/GenBank/DDBJ databases">
        <authorList>
            <person name="Harkins D.M."/>
            <person name="Durkin A.S."/>
            <person name="Brinkac L.M."/>
            <person name="Haft D.H."/>
            <person name="Selengut J.D."/>
            <person name="Sanka R."/>
            <person name="DePew J."/>
            <person name="Purushe J."/>
            <person name="Hartskeerl R.A."/>
            <person name="Ahmed A."/>
            <person name="van der Linden H."/>
            <person name="Goris M.G.A."/>
            <person name="Vinetz J.M."/>
            <person name="Sutton G.G."/>
            <person name="Nierman W.C."/>
            <person name="Fouts D.E."/>
        </authorList>
    </citation>
    <scope>NUCLEOTIDE SEQUENCE [LARGE SCALE GENOMIC DNA]</scope>
    <source>
        <strain evidence="1">LT 11-33</strain>
    </source>
</reference>
<keyword evidence="2" id="KW-1185">Reference proteome</keyword>
<proteinExistence type="predicted"/>
<gene>
    <name evidence="1" type="ORF">LEP1GSC203_3572</name>
</gene>
<accession>N1W0R3</accession>
<dbReference type="EMBL" id="AOGW02000006">
    <property type="protein sequence ID" value="EMY62612.1"/>
    <property type="molecule type" value="Genomic_DNA"/>
</dbReference>
<dbReference type="AlphaFoldDB" id="N1W0R3"/>
<dbReference type="Proteomes" id="UP000012371">
    <property type="component" value="Unassembled WGS sequence"/>
</dbReference>
<evidence type="ECO:0000313" key="1">
    <source>
        <dbReference type="EMBL" id="EMY62612.1"/>
    </source>
</evidence>
<dbReference type="RefSeq" id="WP_002972360.1">
    <property type="nucleotide sequence ID" value="NZ_AOGW02000006.1"/>
</dbReference>
<name>N1W0R3_9LEPT</name>
<evidence type="ECO:0000313" key="2">
    <source>
        <dbReference type="Proteomes" id="UP000012371"/>
    </source>
</evidence>
<dbReference type="STRING" id="1257025.LEP1GSC203_3572"/>
<organism evidence="1 2">
    <name type="scientific">Leptospira terpstrae serovar Hualin str. LT 11-33 = ATCC 700639</name>
    <dbReference type="NCBI Taxonomy" id="1257025"/>
    <lineage>
        <taxon>Bacteria</taxon>
        <taxon>Pseudomonadati</taxon>
        <taxon>Spirochaetota</taxon>
        <taxon>Spirochaetia</taxon>
        <taxon>Leptospirales</taxon>
        <taxon>Leptospiraceae</taxon>
        <taxon>Leptospira</taxon>
    </lineage>
</organism>
<sequence length="65" mass="7474">MNLYKKMPFVWVQNKIGLSWQITLTQLIELLSYKKSEKVGSVYKAFLAMKKIIIAVLEKAAKGNQ</sequence>
<dbReference type="OrthoDB" id="9806473at2"/>
<comment type="caution">
    <text evidence="1">The sequence shown here is derived from an EMBL/GenBank/DDBJ whole genome shotgun (WGS) entry which is preliminary data.</text>
</comment>
<dbReference type="Gene3D" id="3.10.180.10">
    <property type="entry name" value="2,3-Dihydroxybiphenyl 1,2-Dioxygenase, domain 1"/>
    <property type="match status" value="1"/>
</dbReference>